<name>A0A8S9QCY3_BRACR</name>
<sequence length="93" mass="10809">MEKMLPQSDLHLPHFIDHAQIFTHIHLKPHHGLFTLPQPNLLEPQQLLIRRSVYNRRLREQKHRVAPLSVSGVPYFHVDFDGGILAVGSHRVQ</sequence>
<reference evidence="1" key="1">
    <citation type="submission" date="2019-12" db="EMBL/GenBank/DDBJ databases">
        <title>Genome sequencing and annotation of Brassica cretica.</title>
        <authorList>
            <person name="Studholme D.J."/>
            <person name="Sarris P."/>
        </authorList>
    </citation>
    <scope>NUCLEOTIDE SEQUENCE</scope>
    <source>
        <strain evidence="1">PFS-109/04</strain>
        <tissue evidence="1">Leaf</tissue>
    </source>
</reference>
<comment type="caution">
    <text evidence="1">The sequence shown here is derived from an EMBL/GenBank/DDBJ whole genome shotgun (WGS) entry which is preliminary data.</text>
</comment>
<gene>
    <name evidence="1" type="ORF">F2Q69_00018617</name>
</gene>
<evidence type="ECO:0000313" key="2">
    <source>
        <dbReference type="Proteomes" id="UP000712600"/>
    </source>
</evidence>
<dbReference type="AlphaFoldDB" id="A0A8S9QCY3"/>
<accession>A0A8S9QCY3</accession>
<organism evidence="1 2">
    <name type="scientific">Brassica cretica</name>
    <name type="common">Mustard</name>
    <dbReference type="NCBI Taxonomy" id="69181"/>
    <lineage>
        <taxon>Eukaryota</taxon>
        <taxon>Viridiplantae</taxon>
        <taxon>Streptophyta</taxon>
        <taxon>Embryophyta</taxon>
        <taxon>Tracheophyta</taxon>
        <taxon>Spermatophyta</taxon>
        <taxon>Magnoliopsida</taxon>
        <taxon>eudicotyledons</taxon>
        <taxon>Gunneridae</taxon>
        <taxon>Pentapetalae</taxon>
        <taxon>rosids</taxon>
        <taxon>malvids</taxon>
        <taxon>Brassicales</taxon>
        <taxon>Brassicaceae</taxon>
        <taxon>Brassiceae</taxon>
        <taxon>Brassica</taxon>
    </lineage>
</organism>
<evidence type="ECO:0000313" key="1">
    <source>
        <dbReference type="EMBL" id="KAF3537783.1"/>
    </source>
</evidence>
<dbReference type="EMBL" id="QGKX02001290">
    <property type="protein sequence ID" value="KAF3537783.1"/>
    <property type="molecule type" value="Genomic_DNA"/>
</dbReference>
<protein>
    <submittedName>
        <fullName evidence="1">Uncharacterized protein</fullName>
    </submittedName>
</protein>
<proteinExistence type="predicted"/>
<dbReference type="Proteomes" id="UP000712600">
    <property type="component" value="Unassembled WGS sequence"/>
</dbReference>